<keyword evidence="1" id="KW-1185">Reference proteome</keyword>
<sequence>MDDFYGEIEEIPFNLCGVIDKRWVIVAPFDDPIEREFSLFHIFDKVCPNQSTYLLVPRADVTRNRSDCAVHRTIRVLEAVEGRSVHFPKLIMSGTISRLVFGHSGDQQLERDPEWPDRPVAIVKYEGNLLSTLISVSDYGGVPVEVALAVGIGCVRALAALHRAGFVHRLVSPFSFCYATPISELSLRNRMVIVDLSLAMQWPTKPRVFVPFVGTMRYSSLRVHQGREAGPSDDIISVVYMVAELISGRLPWRSVFTMSKVRELKANFHTSNEFRRLPREIRSVYRSMMLTVGPSPVEHVEIVRQFEKALRRKDPDGSFKIPHYLDV</sequence>
<accession>A0A1I7YWT0</accession>
<reference evidence="2" key="1">
    <citation type="submission" date="2016-11" db="UniProtKB">
        <authorList>
            <consortium name="WormBaseParasite"/>
        </authorList>
    </citation>
    <scope>IDENTIFICATION</scope>
</reference>
<dbReference type="PANTHER" id="PTHR11909">
    <property type="entry name" value="CASEIN KINASE-RELATED"/>
    <property type="match status" value="1"/>
</dbReference>
<dbReference type="WBParaSite" id="L893_g20552.t1">
    <property type="protein sequence ID" value="L893_g20552.t1"/>
    <property type="gene ID" value="L893_g20552"/>
</dbReference>
<protein>
    <submittedName>
        <fullName evidence="2">Protein kinase domain-containing protein</fullName>
    </submittedName>
</protein>
<proteinExistence type="predicted"/>
<dbReference type="SUPFAM" id="SSF56112">
    <property type="entry name" value="Protein kinase-like (PK-like)"/>
    <property type="match status" value="1"/>
</dbReference>
<dbReference type="Gene3D" id="1.10.510.10">
    <property type="entry name" value="Transferase(Phosphotransferase) domain 1"/>
    <property type="match status" value="1"/>
</dbReference>
<organism evidence="1 2">
    <name type="scientific">Steinernema glaseri</name>
    <dbReference type="NCBI Taxonomy" id="37863"/>
    <lineage>
        <taxon>Eukaryota</taxon>
        <taxon>Metazoa</taxon>
        <taxon>Ecdysozoa</taxon>
        <taxon>Nematoda</taxon>
        <taxon>Chromadorea</taxon>
        <taxon>Rhabditida</taxon>
        <taxon>Tylenchina</taxon>
        <taxon>Panagrolaimomorpha</taxon>
        <taxon>Strongyloidoidea</taxon>
        <taxon>Steinernematidae</taxon>
        <taxon>Steinernema</taxon>
    </lineage>
</organism>
<dbReference type="InterPro" id="IPR011009">
    <property type="entry name" value="Kinase-like_dom_sf"/>
</dbReference>
<name>A0A1I7YWT0_9BILA</name>
<evidence type="ECO:0000313" key="1">
    <source>
        <dbReference type="Proteomes" id="UP000095287"/>
    </source>
</evidence>
<dbReference type="Proteomes" id="UP000095287">
    <property type="component" value="Unplaced"/>
</dbReference>
<dbReference type="AlphaFoldDB" id="A0A1I7YWT0"/>
<dbReference type="InterPro" id="IPR050235">
    <property type="entry name" value="CK1_Ser-Thr_kinase"/>
</dbReference>
<evidence type="ECO:0000313" key="2">
    <source>
        <dbReference type="WBParaSite" id="L893_g20552.t1"/>
    </source>
</evidence>